<reference evidence="1 2" key="1">
    <citation type="submission" date="2013-12" db="EMBL/GenBank/DDBJ databases">
        <title>Improved hybrid genome assemblies of Bacteroides xylanisolvens SD CC 1b and Bacteroides xylanisolvens SD CC 2a using Illumina and 454 Sequencing.</title>
        <authorList>
            <person name="Ramaraj T."/>
            <person name="Sundararajan A."/>
            <person name="Mudge J."/>
            <person name="Schilkey F.D."/>
            <person name="Delvecchio V."/>
            <person name="Donlon M."/>
            <person name="Ziemer C."/>
        </authorList>
    </citation>
    <scope>NUCLEOTIDE SEQUENCE [LARGE SCALE GENOMIC DNA]</scope>
</reference>
<sequence>MHLSDKLSYPVSRDECIVSAHAITLPDDSGLLHKPYPLK</sequence>
<dbReference type="EMBL" id="CBXG010000005">
    <property type="protein sequence ID" value="CDM02814.1"/>
    <property type="molecule type" value="Genomic_DNA"/>
</dbReference>
<dbReference type="Proteomes" id="UP000019380">
    <property type="component" value="Unassembled WGS sequence"/>
</dbReference>
<accession>D4VFH6</accession>
<comment type="caution">
    <text evidence="1">The sequence shown here is derived from an EMBL/GenBank/DDBJ whole genome shotgun (WGS) entry which is preliminary data.</text>
</comment>
<name>D4VFH6_9BACE</name>
<evidence type="ECO:0000313" key="2">
    <source>
        <dbReference type="Proteomes" id="UP000019380"/>
    </source>
</evidence>
<gene>
    <name evidence="1" type="ORF">BN890_3610</name>
</gene>
<dbReference type="AlphaFoldDB" id="D4VFH6"/>
<proteinExistence type="predicted"/>
<organism evidence="1 2">
    <name type="scientific">Bacteroides xylanisolvens SD CC 1b</name>
    <dbReference type="NCBI Taxonomy" id="702447"/>
    <lineage>
        <taxon>Bacteria</taxon>
        <taxon>Pseudomonadati</taxon>
        <taxon>Bacteroidota</taxon>
        <taxon>Bacteroidia</taxon>
        <taxon>Bacteroidales</taxon>
        <taxon>Bacteroidaceae</taxon>
        <taxon>Bacteroides</taxon>
    </lineage>
</organism>
<evidence type="ECO:0000313" key="1">
    <source>
        <dbReference type="EMBL" id="CDM02814.1"/>
    </source>
</evidence>
<protein>
    <submittedName>
        <fullName evidence="1">Uncharacterized protein</fullName>
    </submittedName>
</protein>